<evidence type="ECO:0000256" key="1">
    <source>
        <dbReference type="SAM" id="MobiDB-lite"/>
    </source>
</evidence>
<evidence type="ECO:0000313" key="3">
    <source>
        <dbReference type="Proteomes" id="UP000011592"/>
    </source>
</evidence>
<dbReference type="Proteomes" id="UP000011592">
    <property type="component" value="Unassembled WGS sequence"/>
</dbReference>
<reference evidence="2 3" key="1">
    <citation type="journal article" date="2014" name="PLoS Genet.">
        <title>Phylogenetically driven sequencing of extremely halophilic archaea reveals strategies for static and dynamic osmo-response.</title>
        <authorList>
            <person name="Becker E.A."/>
            <person name="Seitzer P.M."/>
            <person name="Tritt A."/>
            <person name="Larsen D."/>
            <person name="Krusor M."/>
            <person name="Yao A.I."/>
            <person name="Wu D."/>
            <person name="Madern D."/>
            <person name="Eisen J.A."/>
            <person name="Darling A.E."/>
            <person name="Facciotti M.T."/>
        </authorList>
    </citation>
    <scope>NUCLEOTIDE SEQUENCE [LARGE SCALE GENOMIC DNA]</scope>
    <source>
        <strain evidence="2 3">JCM 14663</strain>
    </source>
</reference>
<comment type="caution">
    <text evidence="2">The sequence shown here is derived from an EMBL/GenBank/DDBJ whole genome shotgun (WGS) entry which is preliminary data.</text>
</comment>
<organism evidence="2 3">
    <name type="scientific">Natrinema gari JCM 14663</name>
    <dbReference type="NCBI Taxonomy" id="1230459"/>
    <lineage>
        <taxon>Archaea</taxon>
        <taxon>Methanobacteriati</taxon>
        <taxon>Methanobacteriota</taxon>
        <taxon>Stenosarchaea group</taxon>
        <taxon>Halobacteria</taxon>
        <taxon>Halobacteriales</taxon>
        <taxon>Natrialbaceae</taxon>
        <taxon>Natrinema</taxon>
    </lineage>
</organism>
<dbReference type="AlphaFoldDB" id="L9ZB93"/>
<gene>
    <name evidence="2" type="ORF">C486_02923</name>
</gene>
<sequence>MATARGAISVGASSGLGDAGPAMPSADLVVSSDGVTIADPDREWAEG</sequence>
<keyword evidence="3" id="KW-1185">Reference proteome</keyword>
<evidence type="ECO:0000313" key="2">
    <source>
        <dbReference type="EMBL" id="ELY83281.1"/>
    </source>
</evidence>
<dbReference type="PATRIC" id="fig|1230459.4.peg.583"/>
<dbReference type="EMBL" id="AOIJ01000032">
    <property type="protein sequence ID" value="ELY83281.1"/>
    <property type="molecule type" value="Genomic_DNA"/>
</dbReference>
<feature type="region of interest" description="Disordered" evidence="1">
    <location>
        <begin position="1"/>
        <end position="24"/>
    </location>
</feature>
<protein>
    <submittedName>
        <fullName evidence="2">Uncharacterized protein</fullName>
    </submittedName>
</protein>
<proteinExistence type="predicted"/>
<name>L9ZB93_9EURY</name>
<accession>L9ZB93</accession>
<dbReference type="RefSeq" id="WP_008452770.1">
    <property type="nucleotide sequence ID" value="NZ_AOIJ01000032.1"/>
</dbReference>